<protein>
    <submittedName>
        <fullName evidence="1">Uncharacterized protein</fullName>
    </submittedName>
</protein>
<sequence>MGIMRFPSGAADIIVAVSSLRMSHGSRETAAYVSVQDAHA</sequence>
<keyword evidence="2" id="KW-1185">Reference proteome</keyword>
<evidence type="ECO:0000313" key="2">
    <source>
        <dbReference type="Proteomes" id="UP000196320"/>
    </source>
</evidence>
<gene>
    <name evidence="1" type="ORF">FM104_05595</name>
</gene>
<proteinExistence type="predicted"/>
<name>A0A1R4J663_9MICO</name>
<dbReference type="Proteomes" id="UP000196320">
    <property type="component" value="Unassembled WGS sequence"/>
</dbReference>
<reference evidence="1 2" key="1">
    <citation type="submission" date="2017-02" db="EMBL/GenBank/DDBJ databases">
        <authorList>
            <person name="Peterson S.W."/>
        </authorList>
    </citation>
    <scope>NUCLEOTIDE SEQUENCE [LARGE SCALE GENOMIC DNA]</scope>
    <source>
        <strain evidence="1 2">B Mb 05.01</strain>
    </source>
</reference>
<organism evidence="1 2">
    <name type="scientific">Microbacterium esteraromaticum</name>
    <dbReference type="NCBI Taxonomy" id="57043"/>
    <lineage>
        <taxon>Bacteria</taxon>
        <taxon>Bacillati</taxon>
        <taxon>Actinomycetota</taxon>
        <taxon>Actinomycetes</taxon>
        <taxon>Micrococcales</taxon>
        <taxon>Microbacteriaceae</taxon>
        <taxon>Microbacterium</taxon>
    </lineage>
</organism>
<dbReference type="EMBL" id="FUKO01000019">
    <property type="protein sequence ID" value="SJN27489.1"/>
    <property type="molecule type" value="Genomic_DNA"/>
</dbReference>
<evidence type="ECO:0000313" key="1">
    <source>
        <dbReference type="EMBL" id="SJN27489.1"/>
    </source>
</evidence>
<dbReference type="AlphaFoldDB" id="A0A1R4J663"/>
<accession>A0A1R4J663</accession>